<sequence>MVTAPDTVIPPPSESAGTVREGSEPVPRYVHPQKFCPETERAAAAAHLSEHGFVVFSHALTVAECEHALDGLWAWLEGLGTGVERRRPDTWDDERWPRCVEGGILPFHGIGCSEFMWRIRSNANVRAAFAAVWGVTSDDLITSLDGAAAFRPWRRRPERRTRGGWLHVDQNPARPEFECVQGLVHFGPATSHATGGNVLLPGSHRRFGRLSRYAAELQDDDDFFRLPPDDPLLRDGGGDDGGDGGSGSGIGSGGIICLLQRGDLLLWDSRTAHCSAPGEGGAVLAGGEEEEEEEDELLRAVAFVCLVPRSRASEEVIRRRKAAVRARVTTAHRPYVFQPTHEYSVYCDEQMARYSVPRDEPLLTPLAARLVGYSEAEIAAGEHLPAARSGEGV</sequence>
<feature type="region of interest" description="Disordered" evidence="1">
    <location>
        <begin position="1"/>
        <end position="26"/>
    </location>
</feature>
<proteinExistence type="predicted"/>
<dbReference type="Gene3D" id="2.60.120.620">
    <property type="entry name" value="q2cbj1_9rhob like domain"/>
    <property type="match status" value="1"/>
</dbReference>
<evidence type="ECO:0008006" key="3">
    <source>
        <dbReference type="Google" id="ProtNLM"/>
    </source>
</evidence>
<dbReference type="PANTHER" id="PTHR31630:SF10">
    <property type="entry name" value="PHYTANOYL-COA DIOXYGENASE"/>
    <property type="match status" value="1"/>
</dbReference>
<protein>
    <recommendedName>
        <fullName evidence="3">Phytanoyl-CoA dioxygenase</fullName>
    </recommendedName>
</protein>
<feature type="region of interest" description="Disordered" evidence="1">
    <location>
        <begin position="226"/>
        <end position="246"/>
    </location>
</feature>
<name>A0A7S3TCA0_EMIHU</name>
<accession>A0A7S3TCA0</accession>
<gene>
    <name evidence="2" type="ORF">EHUX00137_LOCUS35884</name>
</gene>
<dbReference type="PANTHER" id="PTHR31630">
    <property type="entry name" value="PHYTANOYL-COA DIOXYGENASE-RELATED-RELATED"/>
    <property type="match status" value="1"/>
</dbReference>
<feature type="compositionally biased region" description="Basic and acidic residues" evidence="1">
    <location>
        <begin position="226"/>
        <end position="237"/>
    </location>
</feature>
<dbReference type="SUPFAM" id="SSF51197">
    <property type="entry name" value="Clavaminate synthase-like"/>
    <property type="match status" value="1"/>
</dbReference>
<dbReference type="EMBL" id="HBIR01045959">
    <property type="protein sequence ID" value="CAE0579965.1"/>
    <property type="molecule type" value="Transcribed_RNA"/>
</dbReference>
<evidence type="ECO:0000256" key="1">
    <source>
        <dbReference type="SAM" id="MobiDB-lite"/>
    </source>
</evidence>
<dbReference type="AlphaFoldDB" id="A0A7S3TCA0"/>
<evidence type="ECO:0000313" key="2">
    <source>
        <dbReference type="EMBL" id="CAE0579965.1"/>
    </source>
</evidence>
<organism evidence="2">
    <name type="scientific">Emiliania huxleyi</name>
    <name type="common">Coccolithophore</name>
    <name type="synonym">Pontosphaera huxleyi</name>
    <dbReference type="NCBI Taxonomy" id="2903"/>
    <lineage>
        <taxon>Eukaryota</taxon>
        <taxon>Haptista</taxon>
        <taxon>Haptophyta</taxon>
        <taxon>Prymnesiophyceae</taxon>
        <taxon>Isochrysidales</taxon>
        <taxon>Noelaerhabdaceae</taxon>
        <taxon>Emiliania</taxon>
    </lineage>
</organism>
<reference evidence="2" key="1">
    <citation type="submission" date="2021-01" db="EMBL/GenBank/DDBJ databases">
        <authorList>
            <person name="Corre E."/>
            <person name="Pelletier E."/>
            <person name="Niang G."/>
            <person name="Scheremetjew M."/>
            <person name="Finn R."/>
            <person name="Kale V."/>
            <person name="Holt S."/>
            <person name="Cochrane G."/>
            <person name="Meng A."/>
            <person name="Brown T."/>
            <person name="Cohen L."/>
        </authorList>
    </citation>
    <scope>NUCLEOTIDE SEQUENCE</scope>
    <source>
        <strain evidence="2">379</strain>
    </source>
</reference>